<proteinExistence type="predicted"/>
<evidence type="ECO:0000313" key="3">
    <source>
        <dbReference type="Proteomes" id="UP001203410"/>
    </source>
</evidence>
<dbReference type="Pfam" id="PF00149">
    <property type="entry name" value="Metallophos"/>
    <property type="match status" value="1"/>
</dbReference>
<dbReference type="InterPro" id="IPR011990">
    <property type="entry name" value="TPR-like_helical_dom_sf"/>
</dbReference>
<comment type="caution">
    <text evidence="2">The sequence shown here is derived from an EMBL/GenBank/DDBJ whole genome shotgun (WGS) entry which is preliminary data.</text>
</comment>
<dbReference type="EMBL" id="JAMGBA010000002">
    <property type="protein sequence ID" value="MCL6698670.1"/>
    <property type="molecule type" value="Genomic_DNA"/>
</dbReference>
<keyword evidence="3" id="KW-1185">Reference proteome</keyword>
<dbReference type="InterPro" id="IPR051158">
    <property type="entry name" value="Metallophosphoesterase_sf"/>
</dbReference>
<dbReference type="Gene3D" id="1.25.40.10">
    <property type="entry name" value="Tetratricopeptide repeat domain"/>
    <property type="match status" value="1"/>
</dbReference>
<dbReference type="SUPFAM" id="SSF48452">
    <property type="entry name" value="TPR-like"/>
    <property type="match status" value="1"/>
</dbReference>
<feature type="domain" description="Calcineurin-like phosphoesterase" evidence="1">
    <location>
        <begin position="8"/>
        <end position="264"/>
    </location>
</feature>
<organism evidence="2 3">
    <name type="scientific">Sphingomonas caseinilyticus</name>
    <dbReference type="NCBI Taxonomy" id="2908205"/>
    <lineage>
        <taxon>Bacteria</taxon>
        <taxon>Pseudomonadati</taxon>
        <taxon>Pseudomonadota</taxon>
        <taxon>Alphaproteobacteria</taxon>
        <taxon>Sphingomonadales</taxon>
        <taxon>Sphingomonadaceae</taxon>
        <taxon>Sphingomonas</taxon>
    </lineage>
</organism>
<dbReference type="InterPro" id="IPR029052">
    <property type="entry name" value="Metallo-depent_PP-like"/>
</dbReference>
<reference evidence="2 3" key="1">
    <citation type="submission" date="2022-05" db="EMBL/GenBank/DDBJ databases">
        <authorList>
            <person name="Jo J.-H."/>
            <person name="Im W.-T."/>
        </authorList>
    </citation>
    <scope>NUCLEOTIDE SEQUENCE [LARGE SCALE GENOMIC DNA]</scope>
    <source>
        <strain evidence="2 3">NSE70-1</strain>
    </source>
</reference>
<dbReference type="PANTHER" id="PTHR31302">
    <property type="entry name" value="TRANSMEMBRANE PROTEIN WITH METALLOPHOSPHOESTERASE DOMAIN-RELATED"/>
    <property type="match status" value="1"/>
</dbReference>
<dbReference type="InterPro" id="IPR004843">
    <property type="entry name" value="Calcineurin-like_PHP"/>
</dbReference>
<accession>A0ABT0RVE7</accession>
<dbReference type="RefSeq" id="WP_249904063.1">
    <property type="nucleotide sequence ID" value="NZ_JAMGBA010000002.1"/>
</dbReference>
<dbReference type="SUPFAM" id="SSF56300">
    <property type="entry name" value="Metallo-dependent phosphatases"/>
    <property type="match status" value="1"/>
</dbReference>
<evidence type="ECO:0000259" key="1">
    <source>
        <dbReference type="Pfam" id="PF00149"/>
    </source>
</evidence>
<gene>
    <name evidence="2" type="ORF">LZ496_07705</name>
</gene>
<name>A0ABT0RVE7_9SPHN</name>
<protein>
    <submittedName>
        <fullName evidence="2">Metallophosphoesterase</fullName>
    </submittedName>
</protein>
<sequence>MPSNYKLRMLHFSDMHIGMKELREKWPRSDYALSADLEKSIKRMGGCDLIIFSGDLAFSGVSEQYDQFYEKISRISARINELGGESQLIVVPGNHDLLRPDALAPPAYALSQYWRDASLRDRFWSDSEGYRQFIKSVFENFSQFQSKLIADGVHLAPHTTGILPGDASYIFEAKGHSTGVVALNSAWLQIGAGNYHQQLDVDVRQLLAVTNDAPDDWVSGHGANFLVTHHPPNWLHPQSAEQWENDINPSGRFDAHLFGHMHEPASMTIAFGGSLSKRSVQAPSLFGMETFGDGSLQRIQGYSGSLLEVGSSGRTLTTWPRRLVKTADGAWKFAPDTSQDIDEDTGSYSLTYEVQKNTLKEELSPNNSIRAEKWNDSFPASDDDLSKSFELDLIRLKIQESKGHRNVRKVEQRSCITSFRESRRAWVVADWGMGEIGFLSSLTHQIGVDIGSIFRIDFSQYVGRNDFLDGLKTRLGSDFHDICSAIADNGPSIVFLDDVPTTTENDGESSAVEKDIDQLTDLISDFAPESFVFVRSRRRPSFISNAIELKPLDEADVAIYVREAEGGQDKYAKPNSVALLFRHTNGVPTRLDAALRDLEIVSVDDLIEANPDIVNNIAHAADVPDSLVVTVAELSNSDDRLEKRSYDLLLALSALPQGEQLSRLKRFLGPHPFHPTHARSLLERALIDTVPLTGLNDPEKNEDAKALMVPRVVREYIRETLDEATESSIDRRALDLYFGSDWATGDIARSPTGKRISNPLADSYEIENSGTLILRQARRAIGEGSSLSIESALRLAVSFVANLMHGDHFRAAASFCEAFFHIAEGVNCLDDQLEVLKFEYGRSLRMSGRASEARSTLEGLNLASLSKSQRQIAELSLALCCEKLGDKPAAAEAAERAIAIDKSSSPALQARVILAEQIEDDELRRSELRSLLAQAQTRSSPIVANNLLITLADEGEDNTMESEDLLRQVVSNTNSDFYNGARAIVSLANLVGDPAELTSDERDKLIKSYHFLHNERLFHLFNRCHSALWRLFESNGDTENLLNLFRHSSFIWRLNGSEKKELEYLAKLTRMANSLIQRDVRKVSRDGAYFVVRVSVVLGQDVIEAAAKSNTKSDLETGPG</sequence>
<dbReference type="Proteomes" id="UP001203410">
    <property type="component" value="Unassembled WGS sequence"/>
</dbReference>
<dbReference type="Gene3D" id="3.60.21.10">
    <property type="match status" value="1"/>
</dbReference>
<dbReference type="PANTHER" id="PTHR31302:SF0">
    <property type="entry name" value="TRANSMEMBRANE PROTEIN WITH METALLOPHOSPHOESTERASE DOMAIN"/>
    <property type="match status" value="1"/>
</dbReference>
<evidence type="ECO:0000313" key="2">
    <source>
        <dbReference type="EMBL" id="MCL6698670.1"/>
    </source>
</evidence>